<name>A0A1G7DVT6_9PROT</name>
<dbReference type="OrthoDB" id="9125124at2"/>
<evidence type="ECO:0008006" key="3">
    <source>
        <dbReference type="Google" id="ProtNLM"/>
    </source>
</evidence>
<keyword evidence="2" id="KW-1185">Reference proteome</keyword>
<dbReference type="Proteomes" id="UP000199412">
    <property type="component" value="Unassembled WGS sequence"/>
</dbReference>
<dbReference type="STRING" id="69960.SAMN05421720_10849"/>
<protein>
    <recommendedName>
        <fullName evidence="3">Transcriptional regulator, AbiEi antitoxin, Type IV TA system</fullName>
    </recommendedName>
</protein>
<evidence type="ECO:0000313" key="2">
    <source>
        <dbReference type="Proteomes" id="UP000199412"/>
    </source>
</evidence>
<dbReference type="RefSeq" id="WP_092786390.1">
    <property type="nucleotide sequence ID" value="NZ_FNAP01000008.1"/>
</dbReference>
<dbReference type="EMBL" id="FNAP01000008">
    <property type="protein sequence ID" value="SDE55502.1"/>
    <property type="molecule type" value="Genomic_DNA"/>
</dbReference>
<gene>
    <name evidence="1" type="ORF">SAMN05421720_10849</name>
</gene>
<dbReference type="AlphaFoldDB" id="A0A1G7DVT6"/>
<proteinExistence type="predicted"/>
<sequence>MFLQKAMTLAIADQMKPVMNRYDLGCLIDQLYRDKAYRGETIERLQKKNADISSFDTTMTNLEDAGVLETGKLVDNVNVYRTLSREHASEADIACCIDPFAYVSHLSAMEWHGLTDRLPKILFLSSPPPAEWARHAKNRMRRDIGEDRLVDYLQAGLPTLKRYRFTRIRRTTVHRHASAHLGAYITVKGTPLRVATLGRTFLDMLRAPDLCGGIYHVLDIFENRAADNLDLIVAEFDTHGRKIDRVRAGYILEERLGLSHPAFDRWLTDVQRGGSRRLDPTADYAPRYSERWCLSINVEG</sequence>
<accession>A0A1G7DVT6</accession>
<evidence type="ECO:0000313" key="1">
    <source>
        <dbReference type="EMBL" id="SDE55502.1"/>
    </source>
</evidence>
<organism evidence="1 2">
    <name type="scientific">Rhodospira trueperi</name>
    <dbReference type="NCBI Taxonomy" id="69960"/>
    <lineage>
        <taxon>Bacteria</taxon>
        <taxon>Pseudomonadati</taxon>
        <taxon>Pseudomonadota</taxon>
        <taxon>Alphaproteobacteria</taxon>
        <taxon>Rhodospirillales</taxon>
        <taxon>Rhodospirillaceae</taxon>
        <taxon>Rhodospira</taxon>
    </lineage>
</organism>
<reference evidence="1 2" key="1">
    <citation type="submission" date="2016-10" db="EMBL/GenBank/DDBJ databases">
        <authorList>
            <person name="de Groot N.N."/>
        </authorList>
    </citation>
    <scope>NUCLEOTIDE SEQUENCE [LARGE SCALE GENOMIC DNA]</scope>
    <source>
        <strain evidence="1 2">ATCC 700224</strain>
    </source>
</reference>